<dbReference type="FunFam" id="3.30.300.30:FF:000002">
    <property type="entry name" value="Long-chain fatty acid transport protein 1"/>
    <property type="match status" value="1"/>
</dbReference>
<evidence type="ECO:0000256" key="7">
    <source>
        <dbReference type="ARBA" id="ARBA00048666"/>
    </source>
</evidence>
<feature type="domain" description="AMP-dependent synthetase/ligase" evidence="9">
    <location>
        <begin position="111"/>
        <end position="287"/>
    </location>
</feature>
<keyword evidence="3" id="KW-0276">Fatty acid metabolism</keyword>
<evidence type="ECO:0000313" key="12">
    <source>
        <dbReference type="Proteomes" id="UP000887568"/>
    </source>
</evidence>
<keyword evidence="8" id="KW-0472">Membrane</keyword>
<dbReference type="RefSeq" id="XP_038072139.1">
    <property type="nucleotide sequence ID" value="XM_038216211.1"/>
</dbReference>
<organism evidence="11 12">
    <name type="scientific">Patiria miniata</name>
    <name type="common">Bat star</name>
    <name type="synonym">Asterina miniata</name>
    <dbReference type="NCBI Taxonomy" id="46514"/>
    <lineage>
        <taxon>Eukaryota</taxon>
        <taxon>Metazoa</taxon>
        <taxon>Echinodermata</taxon>
        <taxon>Eleutherozoa</taxon>
        <taxon>Asterozoa</taxon>
        <taxon>Asteroidea</taxon>
        <taxon>Valvatacea</taxon>
        <taxon>Valvatida</taxon>
        <taxon>Asterinidae</taxon>
        <taxon>Patiria</taxon>
    </lineage>
</organism>
<dbReference type="GO" id="GO:0005789">
    <property type="term" value="C:endoplasmic reticulum membrane"/>
    <property type="evidence" value="ECO:0007669"/>
    <property type="project" value="TreeGrafter"/>
</dbReference>
<evidence type="ECO:0000256" key="5">
    <source>
        <dbReference type="ARBA" id="ARBA00036527"/>
    </source>
</evidence>
<dbReference type="Proteomes" id="UP000887568">
    <property type="component" value="Unplaced"/>
</dbReference>
<evidence type="ECO:0000259" key="9">
    <source>
        <dbReference type="Pfam" id="PF00501"/>
    </source>
</evidence>
<dbReference type="GeneID" id="119740787"/>
<dbReference type="InterPro" id="IPR042099">
    <property type="entry name" value="ANL_N_sf"/>
</dbReference>
<feature type="domain" description="AMP-binding enzyme C-terminal" evidence="10">
    <location>
        <begin position="503"/>
        <end position="576"/>
    </location>
</feature>
<keyword evidence="8" id="KW-1133">Transmembrane helix</keyword>
<keyword evidence="3" id="KW-0443">Lipid metabolism</keyword>
<reference evidence="11" key="1">
    <citation type="submission" date="2022-11" db="UniProtKB">
        <authorList>
            <consortium name="EnsemblMetazoa"/>
        </authorList>
    </citation>
    <scope>IDENTIFICATION</scope>
</reference>
<comment type="catalytic activity">
    <reaction evidence="5">
        <text>a very long-chain fatty acid + ATP + CoA = a very long-chain fatty acyl-CoA + AMP + diphosphate</text>
        <dbReference type="Rhea" id="RHEA:54536"/>
        <dbReference type="ChEBI" id="CHEBI:30616"/>
        <dbReference type="ChEBI" id="CHEBI:33019"/>
        <dbReference type="ChEBI" id="CHEBI:57287"/>
        <dbReference type="ChEBI" id="CHEBI:58950"/>
        <dbReference type="ChEBI" id="CHEBI:138261"/>
        <dbReference type="ChEBI" id="CHEBI:456215"/>
    </reaction>
    <physiologicalReaction direction="left-to-right" evidence="5">
        <dbReference type="Rhea" id="RHEA:54537"/>
    </physiologicalReaction>
</comment>
<sequence length="630" mass="70623">MLVNAVKAKSEIELRLFGTAESTLICDWQQQEIYCKRFRLSLILQTTQVSMVLLLLIIGAVLAGLLTLFIYIRLTYPAFFHDLSEFLLIARKVMGPSEKLMRKGLFQVDVFESYAKSQPDKPFVLYQDERHTYADVDRAANKVANYLRKSKAVQFGDIMGIFMHNEPAYIFTVIALLKLGVTGANLNIGLRADALINCIRVGKMKTIICGRDPDLVEAMLAIMETLKAQGIQVFITQSPEAETVPEGFLPVDLTSPLASTEAVPRDVRKGSSYSDAAFFFYTSGTTGCTMALRTKFSASHFWHDVRRYNVTVVQYIGEICRYLLAQPKTDSELERGHSVWLAFGNGLSLDIWTEFKDRFNISRIGEFFAASEGNRGFMNTDGTVGAVGAHSPITKWLADDVEIIECDWDTAQPIRGPDGKCILLPKGKTGLMVSKITKSNVFEGYVGGTEADEKKIIHNVKVTGDKYFNSGDLMMIDSRNYVFFKDRLGDTFRWKGENVASSEVAAVLTDLPTIAEAIVYGVKIPGYDGRTGMAAIVLLDGAQAPDWKEVYAHVTNHLPPYARPKFFRVKGQMQTTMTYKYRKLDLVREAFDPKACATDRLFFMDDSLQTYVPLGKELCDQIVNKEIRIN</sequence>
<dbReference type="InterPro" id="IPR025110">
    <property type="entry name" value="AMP-bd_C"/>
</dbReference>
<dbReference type="GO" id="GO:0044539">
    <property type="term" value="P:long-chain fatty acid import into cell"/>
    <property type="evidence" value="ECO:0007669"/>
    <property type="project" value="TreeGrafter"/>
</dbReference>
<comment type="catalytic activity">
    <reaction evidence="7">
        <text>tetracosanoate + ATP + CoA = tetracosanoyl-CoA + AMP + diphosphate</text>
        <dbReference type="Rhea" id="RHEA:33639"/>
        <dbReference type="ChEBI" id="CHEBI:30616"/>
        <dbReference type="ChEBI" id="CHEBI:31014"/>
        <dbReference type="ChEBI" id="CHEBI:33019"/>
        <dbReference type="ChEBI" id="CHEBI:57287"/>
        <dbReference type="ChEBI" id="CHEBI:65052"/>
        <dbReference type="ChEBI" id="CHEBI:456215"/>
    </reaction>
    <physiologicalReaction direction="left-to-right" evidence="7">
        <dbReference type="Rhea" id="RHEA:33640"/>
    </physiologicalReaction>
</comment>
<dbReference type="OrthoDB" id="288590at2759"/>
<evidence type="ECO:0000256" key="2">
    <source>
        <dbReference type="ARBA" id="ARBA00022598"/>
    </source>
</evidence>
<keyword evidence="8" id="KW-0812">Transmembrane</keyword>
<evidence type="ECO:0000256" key="4">
    <source>
        <dbReference type="ARBA" id="ARBA00026121"/>
    </source>
</evidence>
<accession>A0A914B829</accession>
<dbReference type="InterPro" id="IPR045851">
    <property type="entry name" value="AMP-bd_C_sf"/>
</dbReference>
<dbReference type="SUPFAM" id="SSF56801">
    <property type="entry name" value="Acetyl-CoA synthetase-like"/>
    <property type="match status" value="1"/>
</dbReference>
<dbReference type="PANTHER" id="PTHR43107:SF22">
    <property type="entry name" value="VERY LONG-CHAIN ACYL-COA SYNTHETASE"/>
    <property type="match status" value="1"/>
</dbReference>
<dbReference type="EnsemblMetazoa" id="XM_038216211.1">
    <property type="protein sequence ID" value="XP_038072139.1"/>
    <property type="gene ID" value="LOC119740787"/>
</dbReference>
<evidence type="ECO:0000256" key="1">
    <source>
        <dbReference type="ARBA" id="ARBA00006432"/>
    </source>
</evidence>
<dbReference type="PANTHER" id="PTHR43107">
    <property type="entry name" value="LONG-CHAIN FATTY ACID TRANSPORT PROTEIN"/>
    <property type="match status" value="1"/>
</dbReference>
<keyword evidence="12" id="KW-1185">Reference proteome</keyword>
<dbReference type="GO" id="GO:0005886">
    <property type="term" value="C:plasma membrane"/>
    <property type="evidence" value="ECO:0007669"/>
    <property type="project" value="TreeGrafter"/>
</dbReference>
<dbReference type="AlphaFoldDB" id="A0A914B829"/>
<feature type="transmembrane region" description="Helical" evidence="8">
    <location>
        <begin position="49"/>
        <end position="72"/>
    </location>
</feature>
<proteinExistence type="inferred from homology"/>
<dbReference type="Gene3D" id="3.30.300.30">
    <property type="match status" value="1"/>
</dbReference>
<dbReference type="InterPro" id="IPR000873">
    <property type="entry name" value="AMP-dep_synth/lig_dom"/>
</dbReference>
<evidence type="ECO:0000259" key="10">
    <source>
        <dbReference type="Pfam" id="PF13193"/>
    </source>
</evidence>
<evidence type="ECO:0000313" key="11">
    <source>
        <dbReference type="EnsemblMetazoa" id="XP_038072139.1"/>
    </source>
</evidence>
<dbReference type="EC" id="6.2.1.3" evidence="4"/>
<dbReference type="GO" id="GO:0005324">
    <property type="term" value="F:long-chain fatty acid transmembrane transporter activity"/>
    <property type="evidence" value="ECO:0007669"/>
    <property type="project" value="TreeGrafter"/>
</dbReference>
<evidence type="ECO:0000256" key="8">
    <source>
        <dbReference type="SAM" id="Phobius"/>
    </source>
</evidence>
<dbReference type="Pfam" id="PF13193">
    <property type="entry name" value="AMP-binding_C"/>
    <property type="match status" value="1"/>
</dbReference>
<name>A0A914B829_PATMI</name>
<evidence type="ECO:0000256" key="3">
    <source>
        <dbReference type="ARBA" id="ARBA00022832"/>
    </source>
</evidence>
<dbReference type="GO" id="GO:0004467">
    <property type="term" value="F:long-chain fatty acid-CoA ligase activity"/>
    <property type="evidence" value="ECO:0007669"/>
    <property type="project" value="UniProtKB-EC"/>
</dbReference>
<evidence type="ECO:0000256" key="6">
    <source>
        <dbReference type="ARBA" id="ARBA00041297"/>
    </source>
</evidence>
<keyword evidence="2" id="KW-0436">Ligase</keyword>
<protein>
    <recommendedName>
        <fullName evidence="4">long-chain-fatty-acid--CoA ligase</fullName>
        <ecNumber evidence="4">6.2.1.3</ecNumber>
    </recommendedName>
    <alternativeName>
        <fullName evidence="6">Long-chain-fatty-acid--CoA ligase</fullName>
    </alternativeName>
</protein>
<dbReference type="Gene3D" id="3.40.50.12780">
    <property type="entry name" value="N-terminal domain of ligase-like"/>
    <property type="match status" value="2"/>
</dbReference>
<comment type="similarity">
    <text evidence="1">Belongs to the ATP-dependent AMP-binding enzyme family.</text>
</comment>
<dbReference type="Pfam" id="PF00501">
    <property type="entry name" value="AMP-binding"/>
    <property type="match status" value="1"/>
</dbReference>